<dbReference type="PATRIC" id="fig|229920.5.peg.2778"/>
<dbReference type="AlphaFoldDB" id="A0A0N8GL10"/>
<dbReference type="GO" id="GO:0016491">
    <property type="term" value="F:oxidoreductase activity"/>
    <property type="evidence" value="ECO:0007669"/>
    <property type="project" value="InterPro"/>
</dbReference>
<dbReference type="Proteomes" id="UP000050430">
    <property type="component" value="Unassembled WGS sequence"/>
</dbReference>
<dbReference type="Gene3D" id="3.90.1170.50">
    <property type="entry name" value="Aldehyde oxidase/xanthine dehydrogenase, a/b hammerhead"/>
    <property type="match status" value="1"/>
</dbReference>
<accession>A0A0N8GL10</accession>
<reference evidence="2 3" key="1">
    <citation type="submission" date="2015-07" db="EMBL/GenBank/DDBJ databases">
        <title>Genome sequence of Leptolinea tardivitalis DSM 16556.</title>
        <authorList>
            <person name="Hemp J."/>
            <person name="Ward L.M."/>
            <person name="Pace L.A."/>
            <person name="Fischer W.W."/>
        </authorList>
    </citation>
    <scope>NUCLEOTIDE SEQUENCE [LARGE SCALE GENOMIC DNA]</scope>
    <source>
        <strain evidence="2 3">YMTK-2</strain>
    </source>
</reference>
<evidence type="ECO:0000313" key="2">
    <source>
        <dbReference type="EMBL" id="KPL71194.1"/>
    </source>
</evidence>
<dbReference type="Pfam" id="PF20256">
    <property type="entry name" value="MoCoBD_2"/>
    <property type="match status" value="1"/>
</dbReference>
<dbReference type="EMBL" id="LGCK01000012">
    <property type="protein sequence ID" value="KPL71194.1"/>
    <property type="molecule type" value="Genomic_DNA"/>
</dbReference>
<dbReference type="InterPro" id="IPR008274">
    <property type="entry name" value="AldOxase/xan_DH_MoCoBD1"/>
</dbReference>
<dbReference type="InterPro" id="IPR016208">
    <property type="entry name" value="Ald_Oxase/xanthine_DH-like"/>
</dbReference>
<name>A0A0N8GL10_9CHLR</name>
<evidence type="ECO:0000259" key="1">
    <source>
        <dbReference type="SMART" id="SM01008"/>
    </source>
</evidence>
<organism evidence="2 3">
    <name type="scientific">Leptolinea tardivitalis</name>
    <dbReference type="NCBI Taxonomy" id="229920"/>
    <lineage>
        <taxon>Bacteria</taxon>
        <taxon>Bacillati</taxon>
        <taxon>Chloroflexota</taxon>
        <taxon>Anaerolineae</taxon>
        <taxon>Anaerolineales</taxon>
        <taxon>Anaerolineaceae</taxon>
        <taxon>Leptolinea</taxon>
    </lineage>
</organism>
<feature type="domain" description="Aldehyde oxidase/xanthine dehydrogenase a/b hammerhead" evidence="1">
    <location>
        <begin position="1"/>
        <end position="107"/>
    </location>
</feature>
<dbReference type="PANTHER" id="PTHR11908">
    <property type="entry name" value="XANTHINE DEHYDROGENASE"/>
    <property type="match status" value="1"/>
</dbReference>
<comment type="caution">
    <text evidence="2">The sequence shown here is derived from an EMBL/GenBank/DDBJ whole genome shotgun (WGS) entry which is preliminary data.</text>
</comment>
<evidence type="ECO:0000313" key="3">
    <source>
        <dbReference type="Proteomes" id="UP000050430"/>
    </source>
</evidence>
<dbReference type="STRING" id="229920.ADM99_12270"/>
<dbReference type="SMART" id="SM01008">
    <property type="entry name" value="Ald_Xan_dh_C"/>
    <property type="match status" value="1"/>
</dbReference>
<dbReference type="InterPro" id="IPR036856">
    <property type="entry name" value="Ald_Oxase/Xan_DH_a/b_sf"/>
</dbReference>
<dbReference type="Gene3D" id="3.30.365.10">
    <property type="entry name" value="Aldehyde oxidase/xanthine dehydrogenase, molybdopterin binding domain"/>
    <property type="match status" value="4"/>
</dbReference>
<dbReference type="SUPFAM" id="SSF54665">
    <property type="entry name" value="CO dehydrogenase molybdoprotein N-domain-like"/>
    <property type="match status" value="1"/>
</dbReference>
<dbReference type="InterPro" id="IPR046867">
    <property type="entry name" value="AldOxase/xan_DH_MoCoBD2"/>
</dbReference>
<dbReference type="SUPFAM" id="SSF56003">
    <property type="entry name" value="Molybdenum cofactor-binding domain"/>
    <property type="match status" value="1"/>
</dbReference>
<proteinExistence type="predicted"/>
<sequence length="766" mass="83516">MGTARYTADYYLPGMLISRCLRSKVPHARIISIDTSEARQIPGVHAVITCDDFIDHGRFGFPIVDMYMLAYQRVRYVGDPIAAVAAENEESLQAALKAIKVELEPLPGLFDPRQALSPDAPLVGEKPRDAEGYPHGNLLIDYIVRQNDPDAVWKECDLVLDKEYTTMHQEHAYIETEASLAVPWPKSSGVTVYACCQSPFLAKNNIIQTVGLGSEDVRVIQPYVGGAFGGKDDTMYQTIAQTAKLALISGRPVKMVFSREESMISSYKRDAMIMHYKIGAKKDGTLMACQFHGIVDSGAYAAITPFTAWRSTIHAMGPYRYQACSVDTDVVYTNNGFAGAFRGFGNTEVCFASELAVDEIAYRLNMDPIDLRLKNCLRPGDTTSHGQKLGDDVALAECLQQVRKLSDWDRKRKEFEQGDPARIHPGELRKGIGVAAVFHGMSLGAEGKDSAVGTLRINDDNTLTLTSGLTDYGSGSRTVFTLIAAETLGINPSRIHMLRPDTDTAIDSGPTVASRATVLGGNATQVTAMRLDAILLNAAADLFHCQIVDILRDGENYIGPNEEPASFDKVVDHARQMGLTLSTEGRWNAPENHWSFESGTGKPYFAYHFGAQVAEVLVDTGTGKVEVTGYWGVHNTGTVIFPQGILGQLYGGITQGLGYALMERVDFDKGFIQATNFDEYIIPTAMDVPEIVGAFVEKPFSDGPYGAKNIAEPSLVPAAPAIINAIFHATGRRIQNLPANLERVLIGKDLRKEGSNTACKLGLHQV</sequence>
<keyword evidence="3" id="KW-1185">Reference proteome</keyword>
<dbReference type="GO" id="GO:0005506">
    <property type="term" value="F:iron ion binding"/>
    <property type="evidence" value="ECO:0007669"/>
    <property type="project" value="InterPro"/>
</dbReference>
<dbReference type="Pfam" id="PF02738">
    <property type="entry name" value="MoCoBD_1"/>
    <property type="match status" value="1"/>
</dbReference>
<gene>
    <name evidence="2" type="ORF">ADM99_12270</name>
</gene>
<dbReference type="InterPro" id="IPR037165">
    <property type="entry name" value="AldOxase/xan_DH_Mopterin-bd_sf"/>
</dbReference>
<dbReference type="Pfam" id="PF01315">
    <property type="entry name" value="Ald_Xan_dh_C"/>
    <property type="match status" value="1"/>
</dbReference>
<dbReference type="InterPro" id="IPR000674">
    <property type="entry name" value="Ald_Oxase/Xan_DH_a/b"/>
</dbReference>
<dbReference type="PANTHER" id="PTHR11908:SF157">
    <property type="entry name" value="XANTHINE DEHYDROGENASE SUBUNIT D-RELATED"/>
    <property type="match status" value="1"/>
</dbReference>
<protein>
    <recommendedName>
        <fullName evidence="1">Aldehyde oxidase/xanthine dehydrogenase a/b hammerhead domain-containing protein</fullName>
    </recommendedName>
</protein>